<comment type="caution">
    <text evidence="7">The sequence shown here is derived from an EMBL/GenBank/DDBJ whole genome shotgun (WGS) entry which is preliminary data.</text>
</comment>
<feature type="domain" description="DJ-1/PfpI" evidence="6">
    <location>
        <begin position="75"/>
        <end position="194"/>
    </location>
</feature>
<gene>
    <name evidence="7" type="ORF">DI632_07770</name>
</gene>
<dbReference type="GO" id="GO:0036524">
    <property type="term" value="F:protein deglycase activity"/>
    <property type="evidence" value="ECO:0007669"/>
    <property type="project" value="InterPro"/>
</dbReference>
<keyword evidence="4" id="KW-0346">Stress response</keyword>
<evidence type="ECO:0000256" key="5">
    <source>
        <dbReference type="ARBA" id="ARBA00023204"/>
    </source>
</evidence>
<dbReference type="InterPro" id="IPR002818">
    <property type="entry name" value="DJ-1/PfpI"/>
</dbReference>
<dbReference type="EMBL" id="QFNF01000015">
    <property type="protein sequence ID" value="PZO78041.1"/>
    <property type="molecule type" value="Genomic_DNA"/>
</dbReference>
<evidence type="ECO:0000256" key="1">
    <source>
        <dbReference type="ARBA" id="ARBA00022490"/>
    </source>
</evidence>
<accession>A0A2W5B4Z4</accession>
<evidence type="ECO:0000259" key="6">
    <source>
        <dbReference type="Pfam" id="PF01965"/>
    </source>
</evidence>
<evidence type="ECO:0000313" key="7">
    <source>
        <dbReference type="EMBL" id="PZO78041.1"/>
    </source>
</evidence>
<proteinExistence type="predicted"/>
<dbReference type="GO" id="GO:0005737">
    <property type="term" value="C:cytoplasm"/>
    <property type="evidence" value="ECO:0007669"/>
    <property type="project" value="TreeGrafter"/>
</dbReference>
<evidence type="ECO:0000256" key="3">
    <source>
        <dbReference type="ARBA" id="ARBA00022801"/>
    </source>
</evidence>
<dbReference type="GO" id="GO:0019243">
    <property type="term" value="P:methylglyoxal catabolic process to D-lactate via S-lactoyl-glutathione"/>
    <property type="evidence" value="ECO:0007669"/>
    <property type="project" value="TreeGrafter"/>
</dbReference>
<keyword evidence="2" id="KW-0227">DNA damage</keyword>
<dbReference type="GO" id="GO:0019172">
    <property type="term" value="F:glyoxalase III activity"/>
    <property type="evidence" value="ECO:0007669"/>
    <property type="project" value="TreeGrafter"/>
</dbReference>
<keyword evidence="5" id="KW-0234">DNA repair</keyword>
<sequence length="289" mass="31099">MSILPISKAPQPDEAEFNAFFPSKFSLSQFTSAKSDLEGADYPQPYTGTGRILVIGTDERYLKMENGTLFSTGNHPVETLVPMYHLHKAGFEFDIATVSGNPVKFEFWAMPTDDEAITGLHQAYLEQFQKPLKLSDVVGALGPDSDYVAVFVPGGHGPLAGLPFSDEVGAVLRWALDQDRHIISICHGPAALLACTPAVDGAAFPFAGYEITAFPDASDRMTPEIGYMPGHLTWHFGEKLKALGVTIANTDPDKSTHKDRKLLTGASPFAANNLGKLAAETLLAEMATG</sequence>
<keyword evidence="3" id="KW-0378">Hydrolase</keyword>
<dbReference type="Proteomes" id="UP000248614">
    <property type="component" value="Unassembled WGS sequence"/>
</dbReference>
<dbReference type="NCBIfam" id="NF003168">
    <property type="entry name" value="PRK04155.1"/>
    <property type="match status" value="1"/>
</dbReference>
<dbReference type="SUPFAM" id="SSF52317">
    <property type="entry name" value="Class I glutamine amidotransferase-like"/>
    <property type="match status" value="1"/>
</dbReference>
<protein>
    <submittedName>
        <fullName evidence="7">Protein deglycase HchA</fullName>
    </submittedName>
</protein>
<keyword evidence="1" id="KW-0963">Cytoplasm</keyword>
<dbReference type="Gene3D" id="3.40.50.880">
    <property type="match status" value="1"/>
</dbReference>
<dbReference type="InterPro" id="IPR017283">
    <property type="entry name" value="HchA"/>
</dbReference>
<dbReference type="PANTHER" id="PTHR48094:SF20">
    <property type="entry name" value="PROTEIN_NUCLEIC ACID DEGLYCASE 1"/>
    <property type="match status" value="1"/>
</dbReference>
<reference evidence="7 8" key="1">
    <citation type="submission" date="2017-08" db="EMBL/GenBank/DDBJ databases">
        <title>Infants hospitalized years apart are colonized by the same room-sourced microbial strains.</title>
        <authorList>
            <person name="Brooks B."/>
            <person name="Olm M.R."/>
            <person name="Firek B.A."/>
            <person name="Baker R."/>
            <person name="Thomas B.C."/>
            <person name="Morowitz M.J."/>
            <person name="Banfield J.F."/>
        </authorList>
    </citation>
    <scope>NUCLEOTIDE SEQUENCE [LARGE SCALE GENOMIC DNA]</scope>
    <source>
        <strain evidence="7">S2_018_000_R3_110</strain>
    </source>
</reference>
<name>A0A2W5B4Z4_9SPHN</name>
<evidence type="ECO:0000313" key="8">
    <source>
        <dbReference type="Proteomes" id="UP000248614"/>
    </source>
</evidence>
<dbReference type="GO" id="GO:0006281">
    <property type="term" value="P:DNA repair"/>
    <property type="evidence" value="ECO:0007669"/>
    <property type="project" value="UniProtKB-KW"/>
</dbReference>
<evidence type="ECO:0000256" key="4">
    <source>
        <dbReference type="ARBA" id="ARBA00023016"/>
    </source>
</evidence>
<dbReference type="AlphaFoldDB" id="A0A2W5B4Z4"/>
<evidence type="ECO:0000256" key="2">
    <source>
        <dbReference type="ARBA" id="ARBA00022763"/>
    </source>
</evidence>
<dbReference type="InterPro" id="IPR050325">
    <property type="entry name" value="Prot/Nucl_acid_deglycase"/>
</dbReference>
<dbReference type="InterPro" id="IPR029062">
    <property type="entry name" value="Class_I_gatase-like"/>
</dbReference>
<dbReference type="Pfam" id="PF01965">
    <property type="entry name" value="DJ-1_PfpI"/>
    <property type="match status" value="1"/>
</dbReference>
<dbReference type="PIRSF" id="PIRSF037798">
    <property type="entry name" value="Chaperone_HchA"/>
    <property type="match status" value="1"/>
</dbReference>
<organism evidence="7 8">
    <name type="scientific">Sphingomonas hengshuiensis</name>
    <dbReference type="NCBI Taxonomy" id="1609977"/>
    <lineage>
        <taxon>Bacteria</taxon>
        <taxon>Pseudomonadati</taxon>
        <taxon>Pseudomonadota</taxon>
        <taxon>Alphaproteobacteria</taxon>
        <taxon>Sphingomonadales</taxon>
        <taxon>Sphingomonadaceae</taxon>
        <taxon>Sphingomonas</taxon>
    </lineage>
</organism>
<dbReference type="PANTHER" id="PTHR48094">
    <property type="entry name" value="PROTEIN/NUCLEIC ACID DEGLYCASE DJ-1-RELATED"/>
    <property type="match status" value="1"/>
</dbReference>